<feature type="compositionally biased region" description="Low complexity" evidence="12">
    <location>
        <begin position="581"/>
        <end position="591"/>
    </location>
</feature>
<dbReference type="FunFam" id="1.20.1060.10:FF:000001">
    <property type="entry name" value="DNA polymerase I"/>
    <property type="match status" value="1"/>
</dbReference>
<dbReference type="CTD" id="353497"/>
<evidence type="ECO:0000256" key="1">
    <source>
        <dbReference type="ARBA" id="ARBA00007705"/>
    </source>
</evidence>
<evidence type="ECO:0000256" key="5">
    <source>
        <dbReference type="ARBA" id="ARBA00022705"/>
    </source>
</evidence>
<evidence type="ECO:0000256" key="11">
    <source>
        <dbReference type="SAM" id="Coils"/>
    </source>
</evidence>
<dbReference type="InterPro" id="IPR043502">
    <property type="entry name" value="DNA/RNA_pol_sf"/>
</dbReference>
<name>A0A9Y3RX96_9CICH</name>
<dbReference type="Gene3D" id="3.30.420.10">
    <property type="entry name" value="Ribonuclease H-like superfamily/Ribonuclease H"/>
    <property type="match status" value="1"/>
</dbReference>
<reference evidence="15" key="1">
    <citation type="submission" date="2025-08" db="UniProtKB">
        <authorList>
            <consortium name="RefSeq"/>
        </authorList>
    </citation>
    <scope>IDENTIFICATION</scope>
</reference>
<dbReference type="GO" id="GO:0006261">
    <property type="term" value="P:DNA-templated DNA replication"/>
    <property type="evidence" value="ECO:0007669"/>
    <property type="project" value="InterPro"/>
</dbReference>
<comment type="similarity">
    <text evidence="1">Belongs to the DNA polymerase type-A family.</text>
</comment>
<feature type="compositionally biased region" description="Basic and acidic residues" evidence="12">
    <location>
        <begin position="725"/>
        <end position="735"/>
    </location>
</feature>
<feature type="compositionally biased region" description="Basic and acidic residues" evidence="12">
    <location>
        <begin position="445"/>
        <end position="454"/>
    </location>
</feature>
<feature type="region of interest" description="Disordered" evidence="12">
    <location>
        <begin position="432"/>
        <end position="466"/>
    </location>
</feature>
<dbReference type="EC" id="2.7.7.7" evidence="2"/>
<organism evidence="14 15">
    <name type="scientific">Pundamilia nyererei</name>
    <dbReference type="NCBI Taxonomy" id="303518"/>
    <lineage>
        <taxon>Eukaryota</taxon>
        <taxon>Metazoa</taxon>
        <taxon>Chordata</taxon>
        <taxon>Craniata</taxon>
        <taxon>Vertebrata</taxon>
        <taxon>Euteleostomi</taxon>
        <taxon>Actinopterygii</taxon>
        <taxon>Neopterygii</taxon>
        <taxon>Teleostei</taxon>
        <taxon>Neoteleostei</taxon>
        <taxon>Acanthomorphata</taxon>
        <taxon>Ovalentaria</taxon>
        <taxon>Cichlomorphae</taxon>
        <taxon>Cichliformes</taxon>
        <taxon>Cichlidae</taxon>
        <taxon>African cichlids</taxon>
        <taxon>Pseudocrenilabrinae</taxon>
        <taxon>Haplochromini</taxon>
        <taxon>Pundamilia</taxon>
    </lineage>
</organism>
<dbReference type="SUPFAM" id="SSF56672">
    <property type="entry name" value="DNA/RNA polymerases"/>
    <property type="match status" value="1"/>
</dbReference>
<sequence>MLWSRPQVSSLSTAHYNSSSERQSSQTVAIYQYSQTPDSSLSSQASCSASSYWDFSLQMQTEAYYQYSQTYSHRKCSEPPAYKSSQSLSFSQHEVPETPATFCHGDRYTLSFQIPERLSEHETTPRKNSTKEIRPPFILNIFPDDEAPDIMLPTTEQSNCHKEEPAAVCHPVSSCLKIYEGRESRTSGAQTEKVGKDSWHIATKLQDTRAPGSRLKWKQPLSDPTEAASGGAGDRVVLYQQSESETINTGRAHLPPSVFITRQENCCDAHLPKLMRNIVGKEDEVLIADTEHITELGTRQISNICREIQNAVNEAARKERENRDVSALHAKGSAYEMERVVPVRTIEDTTVKSHLNSLDIRDDFVDSGTKRETRGENEENGLEYIVSASEVNTEHSLDTENKATTVEHEYPQKISISLGSGVQDVSHCYTEKPQNKGQIGTNTAENDHTQEQPEARSVSLQDNSAENIEKTEVMEAKMEAAFQNKTMANANHQMAQGQCETHDGKLAEFLGMDTEEGKGGADREAEEVAAVDSDVENKSAGNSEGERAAMPTLSQECGANGSGIRAARLSSSQQQHDNAKTTNGSTRGSSSSLVLAPTITVAPGQILFSVQELTSAVVAPKKENQKLKNSPSHPCMKLSFPLKRKREACQHENTDPPAKISLSRCPPKWEPPRSSQEKPREGRVRESKSAREPQGKASPSHETRAGSGACTHLDASNPTQQNRQNKMEKLSRELPGKASIHPPLSKPRKPKQAACETNPTTSGPKGFQKLVRNSEPPTQSKAGCLAASLTCDPRVKYSGKLKPDEKVQMLEIAGQAKVLVLTMVYQDGSTQLDAEQKLTPPACGLLILMKNELDCSTPEGALGPNDTLVYLKLEHTPAWAQQQVHQSQQLFTRDMLLQVLSRCQLVVCYKSKDLLRTVLQFYRRDLSWKQVAGCHIQDPQVSGWLLDPTDPSSCYQELLHKYCKRPHTLPALGAQKVSQIISGLCWLYRLNMKLCSELHSQGLWQLYSDMELNMIPVLAAMESHRIHVDKEALKRTSDLLGTKMKQLEQEAHRAAGQIFLLTSNTQLRTILFEKLRLHERCENKKLPKTIGKQQQSTSEAALLQLQDLHPLPKIILDYRQVRKIKSTFIDGILSCMMSKSYISSTWHQTSVVTGRISAKHPNFQALPRQPLQITKKQYIQDFCQVELRLLAHLSSDPELLRIFTNPQADVFTMLASQWKGLSEKEVTSEDREHAKRVVYSVVYGAGRERLSGILGVSSEQASQFQDRFLQTYRDVQGFIQRTIQQSHKQGYVLSIMGRRRNLPNINSPDWAIRMQAERQAVNFVVQGSAADLCKMAMIRIFNLVSSSSSLSARLIAQLHDELLYEVEDSQVQQFAALVRSSMESLQHIDHLGVHLKVPLKVAVSSGKSWGSMSELDVPPMFPSL</sequence>
<dbReference type="GeneID" id="102203411"/>
<dbReference type="GO" id="GO:0003677">
    <property type="term" value="F:DNA binding"/>
    <property type="evidence" value="ECO:0007669"/>
    <property type="project" value="UniProtKB-KW"/>
</dbReference>
<evidence type="ECO:0000313" key="15">
    <source>
        <dbReference type="RefSeq" id="XP_005750547.1"/>
    </source>
</evidence>
<feature type="compositionally biased region" description="Polar residues" evidence="12">
    <location>
        <begin position="435"/>
        <end position="444"/>
    </location>
</feature>
<feature type="region of interest" description="Disordered" evidence="12">
    <location>
        <begin position="516"/>
        <end position="591"/>
    </location>
</feature>
<comment type="catalytic activity">
    <reaction evidence="10">
        <text>DNA(n) + a 2'-deoxyribonucleoside 5'-triphosphate = DNA(n+1) + diphosphate</text>
        <dbReference type="Rhea" id="RHEA:22508"/>
        <dbReference type="Rhea" id="RHEA-COMP:17339"/>
        <dbReference type="Rhea" id="RHEA-COMP:17340"/>
        <dbReference type="ChEBI" id="CHEBI:33019"/>
        <dbReference type="ChEBI" id="CHEBI:61560"/>
        <dbReference type="ChEBI" id="CHEBI:173112"/>
        <dbReference type="EC" id="2.7.7.7"/>
    </reaction>
</comment>
<evidence type="ECO:0000256" key="10">
    <source>
        <dbReference type="ARBA" id="ARBA00049244"/>
    </source>
</evidence>
<dbReference type="InterPro" id="IPR036397">
    <property type="entry name" value="RNaseH_sf"/>
</dbReference>
<feature type="region of interest" description="Disordered" evidence="12">
    <location>
        <begin position="648"/>
        <end position="782"/>
    </location>
</feature>
<dbReference type="GO" id="GO:0006302">
    <property type="term" value="P:double-strand break repair"/>
    <property type="evidence" value="ECO:0007669"/>
    <property type="project" value="TreeGrafter"/>
</dbReference>
<protein>
    <recommendedName>
        <fullName evidence="2">DNA-directed DNA polymerase</fullName>
        <ecNumber evidence="2">2.7.7.7</ecNumber>
    </recommendedName>
</protein>
<keyword evidence="5" id="KW-0235">DNA replication</keyword>
<feature type="compositionally biased region" description="Polar residues" evidence="12">
    <location>
        <begin position="714"/>
        <end position="724"/>
    </location>
</feature>
<evidence type="ECO:0000256" key="8">
    <source>
        <dbReference type="ARBA" id="ARBA00023125"/>
    </source>
</evidence>
<evidence type="ECO:0000256" key="7">
    <source>
        <dbReference type="ARBA" id="ARBA00022932"/>
    </source>
</evidence>
<dbReference type="Pfam" id="PF00476">
    <property type="entry name" value="DNA_pol_A"/>
    <property type="match status" value="1"/>
</dbReference>
<evidence type="ECO:0000256" key="3">
    <source>
        <dbReference type="ARBA" id="ARBA00022679"/>
    </source>
</evidence>
<evidence type="ECO:0000256" key="2">
    <source>
        <dbReference type="ARBA" id="ARBA00012417"/>
    </source>
</evidence>
<dbReference type="PRINTS" id="PR00868">
    <property type="entry name" value="DNAPOLI"/>
</dbReference>
<dbReference type="Proteomes" id="UP000695023">
    <property type="component" value="Unplaced"/>
</dbReference>
<keyword evidence="3" id="KW-0808">Transferase</keyword>
<feature type="region of interest" description="Disordered" evidence="12">
    <location>
        <begin position="210"/>
        <end position="233"/>
    </location>
</feature>
<dbReference type="GO" id="GO:0003887">
    <property type="term" value="F:DNA-directed DNA polymerase activity"/>
    <property type="evidence" value="ECO:0007669"/>
    <property type="project" value="UniProtKB-KW"/>
</dbReference>
<keyword evidence="9" id="KW-0234">DNA repair</keyword>
<keyword evidence="8" id="KW-0238">DNA-binding</keyword>
<dbReference type="InterPro" id="IPR002298">
    <property type="entry name" value="DNA_polymerase_A"/>
</dbReference>
<feature type="compositionally biased region" description="Basic and acidic residues" evidence="12">
    <location>
        <begin position="675"/>
        <end position="704"/>
    </location>
</feature>
<dbReference type="SMART" id="SM00482">
    <property type="entry name" value="POLAc"/>
    <property type="match status" value="1"/>
</dbReference>
<keyword evidence="14" id="KW-1185">Reference proteome</keyword>
<evidence type="ECO:0000256" key="6">
    <source>
        <dbReference type="ARBA" id="ARBA00022763"/>
    </source>
</evidence>
<dbReference type="PANTHER" id="PTHR10133:SF27">
    <property type="entry name" value="DNA POLYMERASE NU"/>
    <property type="match status" value="1"/>
</dbReference>
<accession>A0A9Y3RX96</accession>
<dbReference type="Gene3D" id="1.20.1060.10">
    <property type="entry name" value="Taq DNA Polymerase, Chain T, domain 4"/>
    <property type="match status" value="1"/>
</dbReference>
<dbReference type="CDD" id="cd08638">
    <property type="entry name" value="DNA_pol_A_theta"/>
    <property type="match status" value="1"/>
</dbReference>
<feature type="coiled-coil region" evidence="11">
    <location>
        <begin position="301"/>
        <end position="328"/>
    </location>
</feature>
<dbReference type="FunFam" id="1.10.150.20:FF:000002">
    <property type="entry name" value="DNA polymerase I"/>
    <property type="match status" value="1"/>
</dbReference>
<dbReference type="InterPro" id="IPR040940">
    <property type="entry name" value="DNA_pol_P_Exo"/>
</dbReference>
<evidence type="ECO:0000256" key="4">
    <source>
        <dbReference type="ARBA" id="ARBA00022695"/>
    </source>
</evidence>
<dbReference type="Gene3D" id="3.30.70.370">
    <property type="match status" value="1"/>
</dbReference>
<keyword evidence="7" id="KW-0239">DNA-directed DNA polymerase</keyword>
<dbReference type="Pfam" id="PF18049">
    <property type="entry name" value="DNA_pol_P_Exo"/>
    <property type="match status" value="1"/>
</dbReference>
<dbReference type="InterPro" id="IPR001098">
    <property type="entry name" value="DNA-dir_DNA_pol_A_palm_dom"/>
</dbReference>
<keyword evidence="4" id="KW-0548">Nucleotidyltransferase</keyword>
<evidence type="ECO:0000256" key="12">
    <source>
        <dbReference type="SAM" id="MobiDB-lite"/>
    </source>
</evidence>
<evidence type="ECO:0000313" key="14">
    <source>
        <dbReference type="Proteomes" id="UP000695023"/>
    </source>
</evidence>
<evidence type="ECO:0000256" key="9">
    <source>
        <dbReference type="ARBA" id="ARBA00023204"/>
    </source>
</evidence>
<keyword evidence="11" id="KW-0175">Coiled coil</keyword>
<keyword evidence="6" id="KW-0227">DNA damage</keyword>
<dbReference type="PANTHER" id="PTHR10133">
    <property type="entry name" value="DNA POLYMERASE I"/>
    <property type="match status" value="1"/>
</dbReference>
<dbReference type="RefSeq" id="XP_005750547.1">
    <property type="nucleotide sequence ID" value="XM_005750490.1"/>
</dbReference>
<evidence type="ECO:0000259" key="13">
    <source>
        <dbReference type="SMART" id="SM00482"/>
    </source>
</evidence>
<feature type="domain" description="DNA-directed DNA polymerase family A palm" evidence="13">
    <location>
        <begin position="1168"/>
        <end position="1370"/>
    </location>
</feature>
<proteinExistence type="inferred from homology"/>
<gene>
    <name evidence="15" type="primary">poln</name>
</gene>
<dbReference type="Gene3D" id="1.10.150.20">
    <property type="entry name" value="5' to 3' exonuclease, C-terminal subdomain"/>
    <property type="match status" value="1"/>
</dbReference>